<comment type="caution">
    <text evidence="3">The sequence shown here is derived from an EMBL/GenBank/DDBJ whole genome shotgun (WGS) entry which is preliminary data.</text>
</comment>
<evidence type="ECO:0000256" key="2">
    <source>
        <dbReference type="SAM" id="Phobius"/>
    </source>
</evidence>
<dbReference type="Proteomes" id="UP000590811">
    <property type="component" value="Unassembled WGS sequence"/>
</dbReference>
<protein>
    <submittedName>
        <fullName evidence="3">ElaB/YqjD/DUF883 family membrane-anchored ribosome-binding protein</fullName>
    </submittedName>
</protein>
<accession>A0A839Q2G0</accession>
<organism evidence="3 4">
    <name type="scientific">Terracoccus luteus</name>
    <dbReference type="NCBI Taxonomy" id="53356"/>
    <lineage>
        <taxon>Bacteria</taxon>
        <taxon>Bacillati</taxon>
        <taxon>Actinomycetota</taxon>
        <taxon>Actinomycetes</taxon>
        <taxon>Micrococcales</taxon>
        <taxon>Intrasporangiaceae</taxon>
        <taxon>Terracoccus</taxon>
    </lineage>
</organism>
<feature type="compositionally biased region" description="Low complexity" evidence="1">
    <location>
        <begin position="205"/>
        <end position="220"/>
    </location>
</feature>
<feature type="compositionally biased region" description="Basic and acidic residues" evidence="1">
    <location>
        <begin position="157"/>
        <end position="191"/>
    </location>
</feature>
<feature type="compositionally biased region" description="Basic and acidic residues" evidence="1">
    <location>
        <begin position="221"/>
        <end position="235"/>
    </location>
</feature>
<feature type="region of interest" description="Disordered" evidence="1">
    <location>
        <begin position="91"/>
        <end position="117"/>
    </location>
</feature>
<gene>
    <name evidence="3" type="ORF">FHW14_002465</name>
</gene>
<keyword evidence="2" id="KW-0472">Membrane</keyword>
<dbReference type="Gene3D" id="1.20.120.20">
    <property type="entry name" value="Apolipoprotein"/>
    <property type="match status" value="1"/>
</dbReference>
<feature type="compositionally biased region" description="Acidic residues" evidence="1">
    <location>
        <begin position="195"/>
        <end position="204"/>
    </location>
</feature>
<feature type="transmembrane region" description="Helical" evidence="2">
    <location>
        <begin position="66"/>
        <end position="83"/>
    </location>
</feature>
<reference evidence="3 4" key="1">
    <citation type="submission" date="2020-08" db="EMBL/GenBank/DDBJ databases">
        <title>Genomic Encyclopedia of Type Strains, Phase IV (KMG-V): Genome sequencing to study the core and pangenomes of soil and plant-associated prokaryotes.</title>
        <authorList>
            <person name="Whitman W."/>
        </authorList>
    </citation>
    <scope>NUCLEOTIDE SEQUENCE [LARGE SCALE GENOMIC DNA]</scope>
    <source>
        <strain evidence="3 4">B3ACCR2</strain>
    </source>
</reference>
<feature type="region of interest" description="Disordered" evidence="1">
    <location>
        <begin position="144"/>
        <end position="235"/>
    </location>
</feature>
<name>A0A839Q2G0_9MICO</name>
<proteinExistence type="predicted"/>
<keyword evidence="2" id="KW-1133">Transmembrane helix</keyword>
<dbReference type="EMBL" id="JACHVT010000005">
    <property type="protein sequence ID" value="MBB2987282.1"/>
    <property type="molecule type" value="Genomic_DNA"/>
</dbReference>
<dbReference type="AlphaFoldDB" id="A0A839Q2G0"/>
<evidence type="ECO:0000313" key="3">
    <source>
        <dbReference type="EMBL" id="MBB2987282.1"/>
    </source>
</evidence>
<sequence>MPRLGAAATAAVTAFTAGAEQAKDVAAPRLDLARETAHVGSDRARGAYHVLRGDAVAKPRSGKGKWLIVIGLGAALLAGAAAFRKQRQADDPWATPLDNGSGTWSSAGDSTATTGASLKDKAGSALDDAKDKLGDAADKAKDKAGDLAAKGQSALADAKDRSGELVDDANDKVDDLAADAKQKAEEAKAKAQSDPSDDVTEGETTDAPGDTGADAVTGDAAPRRVGGEFGDEKPN</sequence>
<feature type="compositionally biased region" description="Polar residues" evidence="1">
    <location>
        <begin position="98"/>
        <end position="116"/>
    </location>
</feature>
<evidence type="ECO:0000256" key="1">
    <source>
        <dbReference type="SAM" id="MobiDB-lite"/>
    </source>
</evidence>
<keyword evidence="2" id="KW-0812">Transmembrane</keyword>
<evidence type="ECO:0000313" key="4">
    <source>
        <dbReference type="Proteomes" id="UP000590811"/>
    </source>
</evidence>